<organism evidence="1 2">
    <name type="scientific">Ramazzottius varieornatus</name>
    <name type="common">Water bear</name>
    <name type="synonym">Tardigrade</name>
    <dbReference type="NCBI Taxonomy" id="947166"/>
    <lineage>
        <taxon>Eukaryota</taxon>
        <taxon>Metazoa</taxon>
        <taxon>Ecdysozoa</taxon>
        <taxon>Tardigrada</taxon>
        <taxon>Eutardigrada</taxon>
        <taxon>Parachela</taxon>
        <taxon>Hypsibioidea</taxon>
        <taxon>Ramazzottiidae</taxon>
        <taxon>Ramazzottius</taxon>
    </lineage>
</organism>
<name>A0A1D1UJL2_RAMVA</name>
<dbReference type="InterPro" id="IPR036397">
    <property type="entry name" value="RNaseH_sf"/>
</dbReference>
<dbReference type="GO" id="GO:0003676">
    <property type="term" value="F:nucleic acid binding"/>
    <property type="evidence" value="ECO:0007669"/>
    <property type="project" value="InterPro"/>
</dbReference>
<dbReference type="AlphaFoldDB" id="A0A1D1UJL2"/>
<keyword evidence="2" id="KW-1185">Reference proteome</keyword>
<proteinExistence type="predicted"/>
<accession>A0A1D1UJL2</accession>
<reference evidence="1 2" key="1">
    <citation type="journal article" date="2016" name="Nat. Commun.">
        <title>Extremotolerant tardigrade genome and improved radiotolerance of human cultured cells by tardigrade-unique protein.</title>
        <authorList>
            <person name="Hashimoto T."/>
            <person name="Horikawa D.D."/>
            <person name="Saito Y."/>
            <person name="Kuwahara H."/>
            <person name="Kozuka-Hata H."/>
            <person name="Shin-I T."/>
            <person name="Minakuchi Y."/>
            <person name="Ohishi K."/>
            <person name="Motoyama A."/>
            <person name="Aizu T."/>
            <person name="Enomoto A."/>
            <person name="Kondo K."/>
            <person name="Tanaka S."/>
            <person name="Hara Y."/>
            <person name="Koshikawa S."/>
            <person name="Sagara H."/>
            <person name="Miura T."/>
            <person name="Yokobori S."/>
            <person name="Miyagawa K."/>
            <person name="Suzuki Y."/>
            <person name="Kubo T."/>
            <person name="Oyama M."/>
            <person name="Kohara Y."/>
            <person name="Fujiyama A."/>
            <person name="Arakawa K."/>
            <person name="Katayama T."/>
            <person name="Toyoda A."/>
            <person name="Kunieda T."/>
        </authorList>
    </citation>
    <scope>NUCLEOTIDE SEQUENCE [LARGE SCALE GENOMIC DNA]</scope>
    <source>
        <strain evidence="1 2">YOKOZUNA-1</strain>
    </source>
</reference>
<dbReference type="Gene3D" id="3.30.420.10">
    <property type="entry name" value="Ribonuclease H-like superfamily/Ribonuclease H"/>
    <property type="match status" value="1"/>
</dbReference>
<gene>
    <name evidence="1" type="primary">RvY_02161-1</name>
    <name evidence="1" type="synonym">RvY_02161.1</name>
    <name evidence="1" type="ORF">RvY_02161</name>
</gene>
<dbReference type="Proteomes" id="UP000186922">
    <property type="component" value="Unassembled WGS sequence"/>
</dbReference>
<sequence length="191" mass="21909">MDETWITLDYCNSEGDYFYTDGVLEVPDEWRKKPVKHWPQKIMVANGICWNGMSKPYVVDGKAKVTAQYFVDNVLSPMVKKDIPRLYPKNPQDVMVHFDSAKSHVAIMTQNYMEANHPNYIPHYQWMANSPDLAPLDYAINGISKKILAGLSKVLQGVCADFDLGIIRRSLSSRESRVQKMLDKKDHVELD</sequence>
<evidence type="ECO:0000313" key="1">
    <source>
        <dbReference type="EMBL" id="GAU89631.1"/>
    </source>
</evidence>
<dbReference type="OrthoDB" id="10017160at2759"/>
<comment type="caution">
    <text evidence="1">The sequence shown here is derived from an EMBL/GenBank/DDBJ whole genome shotgun (WGS) entry which is preliminary data.</text>
</comment>
<evidence type="ECO:0008006" key="3">
    <source>
        <dbReference type="Google" id="ProtNLM"/>
    </source>
</evidence>
<protein>
    <recommendedName>
        <fullName evidence="3">Tc1-like transposase DDE domain-containing protein</fullName>
    </recommendedName>
</protein>
<dbReference type="EMBL" id="BDGG01000001">
    <property type="protein sequence ID" value="GAU89631.1"/>
    <property type="molecule type" value="Genomic_DNA"/>
</dbReference>
<evidence type="ECO:0000313" key="2">
    <source>
        <dbReference type="Proteomes" id="UP000186922"/>
    </source>
</evidence>